<dbReference type="GO" id="GO:0004535">
    <property type="term" value="F:poly(A)-specific ribonuclease activity"/>
    <property type="evidence" value="ECO:0007669"/>
    <property type="project" value="UniProtKB-UniRule"/>
</dbReference>
<dbReference type="GO" id="GO:0006397">
    <property type="term" value="P:mRNA processing"/>
    <property type="evidence" value="ECO:0007669"/>
    <property type="project" value="UniProtKB-KW"/>
</dbReference>
<keyword evidence="8 10" id="KW-0378">Hydrolase</keyword>
<evidence type="ECO:0000256" key="3">
    <source>
        <dbReference type="ARBA" id="ARBA00022490"/>
    </source>
</evidence>
<comment type="caution">
    <text evidence="14">The sequence shown here is derived from an EMBL/GenBank/DDBJ whole genome shotgun (WGS) entry which is preliminary data.</text>
</comment>
<comment type="activity regulation">
    <text evidence="10">Positively regulated by the regulatory subunit PAN3.</text>
</comment>
<dbReference type="SUPFAM" id="SSF50978">
    <property type="entry name" value="WD40 repeat-like"/>
    <property type="match status" value="1"/>
</dbReference>
<accession>A0AAD7QWC4</accession>
<feature type="binding site" evidence="10">
    <location>
        <position position="1053"/>
    </location>
    <ligand>
        <name>a divalent metal cation</name>
        <dbReference type="ChEBI" id="CHEBI:60240"/>
        <note>catalytic</note>
    </ligand>
</feature>
<evidence type="ECO:0000256" key="10">
    <source>
        <dbReference type="HAMAP-Rule" id="MF_03182"/>
    </source>
</evidence>
<feature type="binding site" evidence="10">
    <location>
        <position position="877"/>
    </location>
    <ligand>
        <name>a divalent metal cation</name>
        <dbReference type="ChEBI" id="CHEBI:60240"/>
        <note>catalytic</note>
    </ligand>
</feature>
<dbReference type="AlphaFoldDB" id="A0AAD7QWC4"/>
<dbReference type="EC" id="3.1.13.4" evidence="10"/>
<dbReference type="Pfam" id="PF20770">
    <property type="entry name" value="PAN2_N"/>
    <property type="match status" value="1"/>
</dbReference>
<evidence type="ECO:0000256" key="9">
    <source>
        <dbReference type="ARBA" id="ARBA00022839"/>
    </source>
</evidence>
<keyword evidence="6 10" id="KW-0540">Nuclease</keyword>
<dbReference type="CDD" id="cd06143">
    <property type="entry name" value="PAN2_exo"/>
    <property type="match status" value="1"/>
</dbReference>
<evidence type="ECO:0000256" key="4">
    <source>
        <dbReference type="ARBA" id="ARBA00022574"/>
    </source>
</evidence>
<evidence type="ECO:0000256" key="12">
    <source>
        <dbReference type="SAM" id="MobiDB-lite"/>
    </source>
</evidence>
<dbReference type="Pfam" id="PF00929">
    <property type="entry name" value="RNase_T"/>
    <property type="match status" value="1"/>
</dbReference>
<dbReference type="InterPro" id="IPR015943">
    <property type="entry name" value="WD40/YVTN_repeat-like_dom_sf"/>
</dbReference>
<comment type="domain">
    <text evidence="10">Contains a pseudo-UCH domain. This ubiquitin C-terminal hydrolase (UCH)-like or ubiquitin specific protease (USP)-like domain is predicted to be catalytically inactive because it lacks the active site catalytic triad characteristic of thiol proteases, with residues at the equivalent structural positions that are incompatible with catalysis, and it cannot bind ubiquitin. It functions as a structural scaffold for intra- and intermolecular interactions in the complex.</text>
</comment>
<dbReference type="SMART" id="SM00479">
    <property type="entry name" value="EXOIII"/>
    <property type="match status" value="1"/>
</dbReference>
<gene>
    <name evidence="10" type="primary">PAN2</name>
    <name evidence="14" type="ORF">POJ06DRAFT_77045</name>
</gene>
<dbReference type="InterPro" id="IPR048841">
    <property type="entry name" value="PAN2_N"/>
</dbReference>
<proteinExistence type="inferred from homology"/>
<dbReference type="EMBL" id="JARPMG010000003">
    <property type="protein sequence ID" value="KAJ8102111.1"/>
    <property type="molecule type" value="Genomic_DNA"/>
</dbReference>
<evidence type="ECO:0000256" key="6">
    <source>
        <dbReference type="ARBA" id="ARBA00022722"/>
    </source>
</evidence>
<evidence type="ECO:0000256" key="7">
    <source>
        <dbReference type="ARBA" id="ARBA00022723"/>
    </source>
</evidence>
<comment type="catalytic activity">
    <reaction evidence="1 10">
        <text>Exonucleolytic cleavage of poly(A) to 5'-AMP.</text>
        <dbReference type="EC" id="3.1.13.4"/>
    </reaction>
</comment>
<evidence type="ECO:0000256" key="5">
    <source>
        <dbReference type="ARBA" id="ARBA00022664"/>
    </source>
</evidence>
<dbReference type="PROSITE" id="PS50235">
    <property type="entry name" value="USP_3"/>
    <property type="match status" value="1"/>
</dbReference>
<comment type="cofactor">
    <cofactor evidence="10">
        <name>a divalent metal cation</name>
        <dbReference type="ChEBI" id="CHEBI:60240"/>
    </cofactor>
    <text evidence="10">Binds 2 metal cations per subunit in the catalytic exonuclease domain.</text>
</comment>
<feature type="region of interest" description="Disordered" evidence="12">
    <location>
        <begin position="632"/>
        <end position="653"/>
    </location>
</feature>
<dbReference type="HAMAP" id="MF_03182">
    <property type="entry name" value="PAN2"/>
    <property type="match status" value="1"/>
</dbReference>
<dbReference type="InterPro" id="IPR013520">
    <property type="entry name" value="Ribonucl_H"/>
</dbReference>
<name>A0AAD7QWC4_9ASCO</name>
<dbReference type="Pfam" id="PF13423">
    <property type="entry name" value="UCH_1"/>
    <property type="match status" value="1"/>
</dbReference>
<comment type="domain">
    <text evidence="10">The linker, or PAN3 interaction domain (PID), between the WD40 repeats and the pseudo-UCH domain mediates interaction with PAN3.</text>
</comment>
<dbReference type="PANTHER" id="PTHR15728:SF0">
    <property type="entry name" value="PAN2-PAN3 DEADENYLATION COMPLEX CATALYTIC SUBUNIT PAN2"/>
    <property type="match status" value="1"/>
</dbReference>
<dbReference type="PANTHER" id="PTHR15728">
    <property type="entry name" value="DEADENYLATION COMPLEX CATALYTIC SUBUNIT PAN2"/>
    <property type="match status" value="1"/>
</dbReference>
<keyword evidence="3 10" id="KW-0963">Cytoplasm</keyword>
<dbReference type="SUPFAM" id="SSF53098">
    <property type="entry name" value="Ribonuclease H-like"/>
    <property type="match status" value="1"/>
</dbReference>
<evidence type="ECO:0000256" key="11">
    <source>
        <dbReference type="PROSITE-ProRule" id="PRU00221"/>
    </source>
</evidence>
<evidence type="ECO:0000256" key="1">
    <source>
        <dbReference type="ARBA" id="ARBA00001663"/>
    </source>
</evidence>
<dbReference type="InterPro" id="IPR036322">
    <property type="entry name" value="WD40_repeat_dom_sf"/>
</dbReference>
<dbReference type="GO" id="GO:0031251">
    <property type="term" value="C:PAN complex"/>
    <property type="evidence" value="ECO:0007669"/>
    <property type="project" value="UniProtKB-UniRule"/>
</dbReference>
<dbReference type="PROSITE" id="PS50082">
    <property type="entry name" value="WD_REPEATS_2"/>
    <property type="match status" value="1"/>
</dbReference>
<dbReference type="InterPro" id="IPR038765">
    <property type="entry name" value="Papain-like_cys_pep_sf"/>
</dbReference>
<dbReference type="InterPro" id="IPR028889">
    <property type="entry name" value="USP"/>
</dbReference>
<comment type="caution">
    <text evidence="10">Lacks conserved residue(s) required for the propagation of feature annotation.</text>
</comment>
<feature type="domain" description="USP" evidence="13">
    <location>
        <begin position="466"/>
        <end position="820"/>
    </location>
</feature>
<dbReference type="Gene3D" id="3.30.420.10">
    <property type="entry name" value="Ribonuclease H-like superfamily/Ribonuclease H"/>
    <property type="match status" value="1"/>
</dbReference>
<dbReference type="Proteomes" id="UP001217417">
    <property type="component" value="Unassembled WGS sequence"/>
</dbReference>
<dbReference type="SUPFAM" id="SSF54001">
    <property type="entry name" value="Cysteine proteinases"/>
    <property type="match status" value="1"/>
</dbReference>
<dbReference type="GO" id="GO:0046872">
    <property type="term" value="F:metal ion binding"/>
    <property type="evidence" value="ECO:0007669"/>
    <property type="project" value="UniProtKB-KW"/>
</dbReference>
<reference evidence="14" key="1">
    <citation type="submission" date="2023-03" db="EMBL/GenBank/DDBJ databases">
        <title>Near-Complete genome sequence of Lipomyces tetrasporous NRRL Y-64009, an oleaginous yeast capable of growing on lignocellulosic hydrolysates.</title>
        <authorList>
            <consortium name="Lawrence Berkeley National Laboratory"/>
            <person name="Jagtap S.S."/>
            <person name="Liu J.-J."/>
            <person name="Walukiewicz H.E."/>
            <person name="Pangilinan J."/>
            <person name="Lipzen A."/>
            <person name="Ahrendt S."/>
            <person name="Koriabine M."/>
            <person name="Cobaugh K."/>
            <person name="Salamov A."/>
            <person name="Yoshinaga Y."/>
            <person name="Ng V."/>
            <person name="Daum C."/>
            <person name="Grigoriev I.V."/>
            <person name="Slininger P.J."/>
            <person name="Dien B.S."/>
            <person name="Jin Y.-S."/>
            <person name="Rao C.V."/>
        </authorList>
    </citation>
    <scope>NUCLEOTIDE SEQUENCE</scope>
    <source>
        <strain evidence="14">NRRL Y-64009</strain>
    </source>
</reference>
<evidence type="ECO:0000259" key="13">
    <source>
        <dbReference type="PROSITE" id="PS50235"/>
    </source>
</evidence>
<dbReference type="InterPro" id="IPR030843">
    <property type="entry name" value="PAN2"/>
</dbReference>
<feature type="binding site" evidence="10">
    <location>
        <position position="984"/>
    </location>
    <ligand>
        <name>a divalent metal cation</name>
        <dbReference type="ChEBI" id="CHEBI:60240"/>
        <note>catalytic</note>
    </ligand>
</feature>
<evidence type="ECO:0000256" key="2">
    <source>
        <dbReference type="ARBA" id="ARBA00004496"/>
    </source>
</evidence>
<dbReference type="InterPro" id="IPR050785">
    <property type="entry name" value="PAN2-PAN3_catalytic_subunit"/>
</dbReference>
<dbReference type="InterPro" id="IPR028881">
    <property type="entry name" value="PAN2_UCH_dom"/>
</dbReference>
<dbReference type="InterPro" id="IPR036397">
    <property type="entry name" value="RNaseH_sf"/>
</dbReference>
<protein>
    <recommendedName>
        <fullName evidence="10">PAN2-PAN3 deadenylation complex catalytic subunit PAN2</fullName>
        <ecNumber evidence="10">3.1.13.4</ecNumber>
    </recommendedName>
    <alternativeName>
        <fullName evidence="10">PAB1P-dependent poly(A)-specific ribonuclease</fullName>
    </alternativeName>
    <alternativeName>
        <fullName evidence="10">Poly(A)-nuclease deadenylation complex subunit 2</fullName>
        <shortName evidence="10">PAN deadenylation complex subunit 2</shortName>
    </alternativeName>
</protein>
<keyword evidence="5 10" id="KW-0507">mRNA processing</keyword>
<keyword evidence="7 10" id="KW-0479">Metal-binding</keyword>
<comment type="similarity">
    <text evidence="10">Belongs to the peptidase C19 family. PAN2 subfamily.</text>
</comment>
<feature type="compositionally biased region" description="Polar residues" evidence="12">
    <location>
        <begin position="640"/>
        <end position="653"/>
    </location>
</feature>
<keyword evidence="9 10" id="KW-0269">Exonuclease</keyword>
<comment type="subunit">
    <text evidence="10">Forms a heterotrimer with an asymmetric homodimer of the regulatory subunit PAN3 to form the poly(A)-nuclease (PAN) deadenylation complex.</text>
</comment>
<feature type="binding site" evidence="10">
    <location>
        <position position="875"/>
    </location>
    <ligand>
        <name>a divalent metal cation</name>
        <dbReference type="ChEBI" id="CHEBI:60240"/>
        <note>catalytic</note>
    </ligand>
</feature>
<evidence type="ECO:0000313" key="15">
    <source>
        <dbReference type="Proteomes" id="UP001217417"/>
    </source>
</evidence>
<dbReference type="GO" id="GO:0000932">
    <property type="term" value="C:P-body"/>
    <property type="evidence" value="ECO:0007669"/>
    <property type="project" value="TreeGrafter"/>
</dbReference>
<dbReference type="InterPro" id="IPR012337">
    <property type="entry name" value="RNaseH-like_sf"/>
</dbReference>
<dbReference type="GO" id="GO:0003676">
    <property type="term" value="F:nucleic acid binding"/>
    <property type="evidence" value="ECO:0007669"/>
    <property type="project" value="InterPro"/>
</dbReference>
<feature type="repeat" description="WD" evidence="11">
    <location>
        <begin position="269"/>
        <end position="310"/>
    </location>
</feature>
<comment type="function">
    <text evidence="10">Catalytic subunit of the poly(A)-nuclease (PAN) deadenylation complex, one of two cytoplasmic mRNA deadenylases involved in mRNA turnover. PAN specifically shortens poly(A) tails of RNA and the activity is stimulated by poly(A)-binding protein PAB1. PAN deadenylation is followed by rapid degradation of the shortened mRNA tails by the CCR4-NOT complex. Deadenylated mRNAs are then degraded by two alternative mechanisms, namely exosome-mediated 3'-5' exonucleolytic degradation, or deadenlyation-dependent mRNA decaping and subsequent 5'-3' exonucleolytic degradation by XRN1. May also be involved in post-transcriptional maturation of mRNA poly(A) tails.</text>
</comment>
<keyword evidence="15" id="KW-1185">Reference proteome</keyword>
<comment type="subcellular location">
    <subcellularLocation>
        <location evidence="2 10">Cytoplasm</location>
    </subcellularLocation>
</comment>
<dbReference type="Gene3D" id="3.90.70.10">
    <property type="entry name" value="Cysteine proteinases"/>
    <property type="match status" value="1"/>
</dbReference>
<evidence type="ECO:0000313" key="14">
    <source>
        <dbReference type="EMBL" id="KAJ8102111.1"/>
    </source>
</evidence>
<dbReference type="FunFam" id="3.30.420.10:FF:000028">
    <property type="entry name" value="PAN2-PAN3 deadenylation complex catalytic subunit PAN2"/>
    <property type="match status" value="1"/>
</dbReference>
<keyword evidence="4 11" id="KW-0853">WD repeat</keyword>
<evidence type="ECO:0000256" key="8">
    <source>
        <dbReference type="ARBA" id="ARBA00022801"/>
    </source>
</evidence>
<dbReference type="InterPro" id="IPR001680">
    <property type="entry name" value="WD40_rpt"/>
</dbReference>
<dbReference type="GO" id="GO:0000289">
    <property type="term" value="P:nuclear-transcribed mRNA poly(A) tail shortening"/>
    <property type="evidence" value="ECO:0007669"/>
    <property type="project" value="UniProtKB-UniRule"/>
</dbReference>
<organism evidence="14 15">
    <name type="scientific">Lipomyces tetrasporus</name>
    <dbReference type="NCBI Taxonomy" id="54092"/>
    <lineage>
        <taxon>Eukaryota</taxon>
        <taxon>Fungi</taxon>
        <taxon>Dikarya</taxon>
        <taxon>Ascomycota</taxon>
        <taxon>Saccharomycotina</taxon>
        <taxon>Lipomycetes</taxon>
        <taxon>Lipomycetales</taxon>
        <taxon>Lipomycetaceae</taxon>
        <taxon>Lipomyces</taxon>
    </lineage>
</organism>
<sequence>MEGWQEIYQVATQPFGFATAISAVTFDTSQELLWTGDLNGRIASLAGPSLRKYTSYVGHTSPVQQILVNDRGVLSLDSDSLRMTQRRGIVRFNLKDEKKMKDLTCMSYTSRGTSEVVVAGQNPGLLRVNVDRGTVVNEVPSDDGFTVMRRGGRLICAGSTRGEVVLIDPVSLQIVRKIPAHSGGLADLDTHDNVLLTCGQTHRGTSYLLDPLLNIYDLRTFRPQSPVPFPAGAAYVRMHPKMSTACLVSSVTGQLQMLDFFNPAHACLYQANISYVTGLEFSTSGDYFALAGNTGSVQIWGTSESSQFTEFGKQIEWNDPILDTTPSMKATDDVPLSTVGMPYYREKLLSAWPPDIVFNVARRSEPIDPEILSTMKTVDFVGYAPFPKRLRRYVTESLPYSNYTKAESKTPMFRSEQDKLLAQNGMAQTMEATTDPVESFKKVEIKYSKFGVEDFDFGFFNRTPYAGLETHLQNSYTNALLQLYRFTPLVYNFALKHVSGSCRSESCLLCELGFLFDMLAKAEGQHCRAYNFVRALSSIPQAGALGLLEDETTSNKHLPLGAMLQSFNRFLMERIGQENRSKEIASSELINNNFVTQLDKVAGVTTLTSVRCGNCNSETHRRATTYVTDLLYPKSHDSSSGRGTSNGSDNKPQATSFCNILQQSLESKTHTRGWCGEKCRRYQMLTTTKRIQSLAPVLVLNAAINTHTSRQLWNQKNFLPMKFQADIGKDGLKIKQIPDNTPPPLEGNSGEIYELTGMVVEVNFGPPDNHMVSLIRIPQEDGSKPWYLFNDFSVQQFPAAESLKFDYVWKTPTSLIYQSCRPSYTEYSTQWKDQLDTSLLYSEVTLSFNREGLRFEYECLTKEEAPTGGMLVAIDAEFVALQQEETEIRSDGTRLLVRPSRLSLARVSVIRGEGPKAGVAFIDDYITTKDNIVDYLTEFSGIEIGDLDPLKSKKSLVPLKVAYKKLWLLLNLGCVFVGHGLANDFRTINIQVPKDQVIDTVDLYYIKSRQRYVDLNQCFDSILISNSKLSLRFLAWYLLNENIQRETHDSIEDAKTALFLYYKFLEINEQGGPSAFENVLNEIYIEGRVVNFRPPVVSASDATTSSTTTNTQAILTTEVPGMNPEDKKVISQLVEL</sequence>
<dbReference type="Gene3D" id="2.130.10.10">
    <property type="entry name" value="YVTN repeat-like/Quinoprotein amine dehydrogenase"/>
    <property type="match status" value="1"/>
</dbReference>